<evidence type="ECO:0000256" key="1">
    <source>
        <dbReference type="SAM" id="MobiDB-lite"/>
    </source>
</evidence>
<name>A0A6B8W256_9CORY</name>
<dbReference type="InterPro" id="IPR000073">
    <property type="entry name" value="AB_hydrolase_1"/>
</dbReference>
<sequence>MPQERPSELLQEISDKLSRLLPPHLLPSDAAAAGREVESADALSDDPDNPVILPGGAWRRRMRRSSVSPAEGELAQSAGTGDAPESGATGGEGDPTARDAARDTADQLAAAELGPGDIPADLRVVDKQEVEGESAAEAARVLLPLPLLARMRARGLFEDDWRARPTTEHPYPVICIHGTGTTKGDWQELGEDLRAEGYAVFAPDFGNRATDSIAESASQIGAYIDVVLQATGAQQVILIGHSQGGTLARYWMRLMGGAPKVRHLVCLAAPNHGTTLGGVVSPLVRTAMAENIMNSLVNNWFGSSGFEQVTGHPTITAINEGGDLDPGVSYTCIATRGDTVIQPPETCFLYPDEDELGDETVDELGTERVHNIWIQDRYPRAVILHADLPQDSRVRQIIRAELAQVR</sequence>
<feature type="domain" description="AB hydrolase-1" evidence="2">
    <location>
        <begin position="171"/>
        <end position="273"/>
    </location>
</feature>
<gene>
    <name evidence="3" type="primary">estB</name>
    <name evidence="3" type="ORF">COCCU_00645</name>
</gene>
<accession>A0A6B8W256</accession>
<evidence type="ECO:0000313" key="3">
    <source>
        <dbReference type="EMBL" id="QGU06097.1"/>
    </source>
</evidence>
<dbReference type="SUPFAM" id="SSF53474">
    <property type="entry name" value="alpha/beta-Hydrolases"/>
    <property type="match status" value="1"/>
</dbReference>
<keyword evidence="4" id="KW-1185">Reference proteome</keyword>
<dbReference type="GO" id="GO:0004806">
    <property type="term" value="F:triacylglycerol lipase activity"/>
    <property type="evidence" value="ECO:0007669"/>
    <property type="project" value="UniProtKB-EC"/>
</dbReference>
<keyword evidence="3" id="KW-0378">Hydrolase</keyword>
<dbReference type="PANTHER" id="PTHR37946">
    <property type="entry name" value="SLL1969 PROTEIN"/>
    <property type="match status" value="1"/>
</dbReference>
<proteinExistence type="predicted"/>
<organism evidence="3 4">
    <name type="scientific">Corynebacterium occultum</name>
    <dbReference type="NCBI Taxonomy" id="2675219"/>
    <lineage>
        <taxon>Bacteria</taxon>
        <taxon>Bacillati</taxon>
        <taxon>Actinomycetota</taxon>
        <taxon>Actinomycetes</taxon>
        <taxon>Mycobacteriales</taxon>
        <taxon>Corynebacteriaceae</taxon>
        <taxon>Corynebacterium</taxon>
    </lineage>
</organism>
<dbReference type="AlphaFoldDB" id="A0A6B8W256"/>
<dbReference type="Pfam" id="PF00561">
    <property type="entry name" value="Abhydrolase_1"/>
    <property type="match status" value="1"/>
</dbReference>
<dbReference type="InterPro" id="IPR029058">
    <property type="entry name" value="AB_hydrolase_fold"/>
</dbReference>
<dbReference type="EC" id="3.1.1.3" evidence="3"/>
<dbReference type="Proteomes" id="UP000424462">
    <property type="component" value="Chromosome"/>
</dbReference>
<dbReference type="PANTHER" id="PTHR37946:SF1">
    <property type="entry name" value="SLL1969 PROTEIN"/>
    <property type="match status" value="1"/>
</dbReference>
<feature type="region of interest" description="Disordered" evidence="1">
    <location>
        <begin position="29"/>
        <end position="103"/>
    </location>
</feature>
<dbReference type="KEGG" id="cok:COCCU_00645"/>
<evidence type="ECO:0000259" key="2">
    <source>
        <dbReference type="Pfam" id="PF00561"/>
    </source>
</evidence>
<protein>
    <submittedName>
        <fullName evidence="3">Extracellular esterase EstB</fullName>
        <ecNumber evidence="3">3.1.1.3</ecNumber>
    </submittedName>
</protein>
<reference evidence="3 4" key="1">
    <citation type="submission" date="2019-11" db="EMBL/GenBank/DDBJ databases">
        <title>Complete genome sequence of Corynebacterium kalinowskii 1959, a novel Corynebacterium species isolated from soil of a small paddock in Vilsendorf, Germany.</title>
        <authorList>
            <person name="Schaffert L."/>
            <person name="Ruwe M."/>
            <person name="Milse J."/>
            <person name="Hanuschka K."/>
            <person name="Ortseifen V."/>
            <person name="Droste J."/>
            <person name="Brandt D."/>
            <person name="Schlueter L."/>
            <person name="Kutter Y."/>
            <person name="Vinke S."/>
            <person name="Viehoefer P."/>
            <person name="Jacob L."/>
            <person name="Luebke N.-C."/>
            <person name="Schulte-Berndt E."/>
            <person name="Hain C."/>
            <person name="Linder M."/>
            <person name="Schmidt P."/>
            <person name="Wollenschlaeger L."/>
            <person name="Luttermann T."/>
            <person name="Thieme E."/>
            <person name="Hassa J."/>
            <person name="Haak M."/>
            <person name="Wittchen M."/>
            <person name="Mentz A."/>
            <person name="Persicke M."/>
            <person name="Busche T."/>
            <person name="Ruckert C."/>
        </authorList>
    </citation>
    <scope>NUCLEOTIDE SEQUENCE [LARGE SCALE GENOMIC DNA]</scope>
    <source>
        <strain evidence="3 4">2039</strain>
    </source>
</reference>
<dbReference type="Gene3D" id="3.40.50.1820">
    <property type="entry name" value="alpha/beta hydrolase"/>
    <property type="match status" value="1"/>
</dbReference>
<dbReference type="RefSeq" id="WP_231598810.1">
    <property type="nucleotide sequence ID" value="NZ_CP046455.1"/>
</dbReference>
<dbReference type="EMBL" id="CP046455">
    <property type="protein sequence ID" value="QGU06097.1"/>
    <property type="molecule type" value="Genomic_DNA"/>
</dbReference>
<evidence type="ECO:0000313" key="4">
    <source>
        <dbReference type="Proteomes" id="UP000424462"/>
    </source>
</evidence>